<feature type="compositionally biased region" description="Basic and acidic residues" evidence="1">
    <location>
        <begin position="209"/>
        <end position="233"/>
    </location>
</feature>
<feature type="compositionally biased region" description="Basic and acidic residues" evidence="1">
    <location>
        <begin position="622"/>
        <end position="636"/>
    </location>
</feature>
<feature type="compositionally biased region" description="Basic and acidic residues" evidence="1">
    <location>
        <begin position="269"/>
        <end position="289"/>
    </location>
</feature>
<organism evidence="2 3">
    <name type="scientific">Musca domestica</name>
    <name type="common">House fly</name>
    <dbReference type="NCBI Taxonomy" id="7370"/>
    <lineage>
        <taxon>Eukaryota</taxon>
        <taxon>Metazoa</taxon>
        <taxon>Ecdysozoa</taxon>
        <taxon>Arthropoda</taxon>
        <taxon>Hexapoda</taxon>
        <taxon>Insecta</taxon>
        <taxon>Pterygota</taxon>
        <taxon>Neoptera</taxon>
        <taxon>Endopterygota</taxon>
        <taxon>Diptera</taxon>
        <taxon>Brachycera</taxon>
        <taxon>Muscomorpha</taxon>
        <taxon>Muscoidea</taxon>
        <taxon>Muscidae</taxon>
        <taxon>Musca</taxon>
    </lineage>
</organism>
<proteinExistence type="predicted"/>
<protein>
    <submittedName>
        <fullName evidence="3">Uncharacterized protein</fullName>
    </submittedName>
</protein>
<feature type="compositionally biased region" description="Basic and acidic residues" evidence="1">
    <location>
        <begin position="142"/>
        <end position="152"/>
    </location>
</feature>
<dbReference type="RefSeq" id="XP_011295446.2">
    <property type="nucleotide sequence ID" value="XM_011297144.3"/>
</dbReference>
<evidence type="ECO:0000313" key="3">
    <source>
        <dbReference type="RefSeq" id="XP_011295446.2"/>
    </source>
</evidence>
<feature type="compositionally biased region" description="Polar residues" evidence="1">
    <location>
        <begin position="669"/>
        <end position="683"/>
    </location>
</feature>
<feature type="compositionally biased region" description="Basic and acidic residues" evidence="1">
    <location>
        <begin position="365"/>
        <end position="374"/>
    </location>
</feature>
<feature type="compositionally biased region" description="Basic and acidic residues" evidence="1">
    <location>
        <begin position="393"/>
        <end position="405"/>
    </location>
</feature>
<feature type="compositionally biased region" description="Basic residues" evidence="1">
    <location>
        <begin position="688"/>
        <end position="703"/>
    </location>
</feature>
<dbReference type="VEuPathDB" id="VectorBase:MDOMA2_014953"/>
<feature type="region of interest" description="Disordered" evidence="1">
    <location>
        <begin position="549"/>
        <end position="703"/>
    </location>
</feature>
<dbReference type="Proteomes" id="UP001652621">
    <property type="component" value="Unplaced"/>
</dbReference>
<dbReference type="VEuPathDB" id="VectorBase:MDOA000707"/>
<feature type="compositionally biased region" description="Polar residues" evidence="1">
    <location>
        <begin position="83"/>
        <end position="92"/>
    </location>
</feature>
<feature type="compositionally biased region" description="Basic and acidic residues" evidence="1">
    <location>
        <begin position="159"/>
        <end position="184"/>
    </location>
</feature>
<feature type="compositionally biased region" description="Basic residues" evidence="1">
    <location>
        <begin position="639"/>
        <end position="651"/>
    </location>
</feature>
<reference evidence="3" key="1">
    <citation type="submission" date="2025-08" db="UniProtKB">
        <authorList>
            <consortium name="RefSeq"/>
        </authorList>
    </citation>
    <scope>IDENTIFICATION</scope>
    <source>
        <strain evidence="3">Aabys</strain>
        <tissue evidence="3">Whole body</tissue>
    </source>
</reference>
<dbReference type="GeneID" id="101889670"/>
<feature type="compositionally biased region" description="Acidic residues" evidence="1">
    <location>
        <begin position="937"/>
        <end position="973"/>
    </location>
</feature>
<feature type="compositionally biased region" description="Low complexity" evidence="1">
    <location>
        <begin position="582"/>
        <end position="619"/>
    </location>
</feature>
<feature type="compositionally biased region" description="Polar residues" evidence="1">
    <location>
        <begin position="185"/>
        <end position="194"/>
    </location>
</feature>
<feature type="region of interest" description="Disordered" evidence="1">
    <location>
        <begin position="83"/>
        <end position="410"/>
    </location>
</feature>
<feature type="compositionally biased region" description="Basic and acidic residues" evidence="1">
    <location>
        <begin position="246"/>
        <end position="262"/>
    </location>
</feature>
<feature type="region of interest" description="Disordered" evidence="1">
    <location>
        <begin position="921"/>
        <end position="983"/>
    </location>
</feature>
<accession>A0A9J7IAJ8</accession>
<feature type="compositionally biased region" description="Basic and acidic residues" evidence="1">
    <location>
        <begin position="300"/>
        <end position="352"/>
    </location>
</feature>
<feature type="region of interest" description="Disordered" evidence="1">
    <location>
        <begin position="450"/>
        <end position="478"/>
    </location>
</feature>
<evidence type="ECO:0000313" key="2">
    <source>
        <dbReference type="Proteomes" id="UP001652621"/>
    </source>
</evidence>
<dbReference type="OrthoDB" id="5135119at2759"/>
<sequence>MLSNQTRPGEPYHLPHKHTRRYRRLISRKTSLEKGNLLVANYFLFRLVKMGDRRHFNRNLDQDGPLFPRSNLEQNLDQYFSSNRQQQQSNAFSHPPMNGFNNRPGNRYDDTMIPTARPSRTTKRDDVNVPSFFDQSSSQSTRRRDMDSREFGDGNYYRNQKDYDDDLHRRQDERQHFGRSEELNRSSGNEQQNFRSREEFHPSTRNKHPNFERRQEINRNSHNKSQDFKRNEPFKMNFGDESPSFGRREENNGNSRSNREEFNPNFRNEQQHFGRRKEFSSNFRNDKQSFGKMNEFNLNSRDESQVFRSREEFNPHSRNESQDFRRREDFNVNSRGNRDFNGRDNFNARRSQDNATDFTRRAGNNRHDSSRDFGEMNNEMQFSNRDNAIDGDGYQRNDRYNDEFPRMPMDNQRMDTVTRYDVFNERNRERSRSRNDREMDNTNLFARRESKMSNTQDGPRNYNEFQRGDFGNSTNFRNDQELGNYDYRNRQNEAPFSNNYNREFGNNSSLENIPAFADTRNKLNPSFNDNFAQFPRDDFQDIRGDYFNQQPPPTFDETPGGFGNNQQHGFNTFPQFGGNDGGFNNDRNFGNTRGFPSGNNSANFPTNFNNNGNGMGPRNWSHAHDNRNHSNQERNSRPLNKKRNRSRNKSKGGREFSPGNKNPKRTDNRSNNTTPPQAIPTDQANDKRNRKGKKKKDANFIRRRRQANILKDEAKRLAEAGILKKPPKHLSKCEPEKYWTDWWPKYAYIEKAAQKVDPNDEAVKEFIEFTYEPTSVKFENRKKLLLRIGCAKIQKNLNINEINYHLRDVYKLFVYRKHLQDPNFQKHLNDEEKRPVKMALDNLRNKAKWALLLQSLIHKWHATSEQQHEATRNRNAIKLQNDKLFHYLVLEAIDDLKTLCANEWPGFEDFHQTLMTSLEGKTYPSNPVLSENKEDHEDAEEGTDDDDNDEAEGEEDIADDDNAEEEEEDDNAENAETTDKQEE</sequence>
<name>A0A9J7IAJ8_MUSDO</name>
<evidence type="ECO:0000256" key="1">
    <source>
        <dbReference type="SAM" id="MobiDB-lite"/>
    </source>
</evidence>
<gene>
    <name evidence="3" type="primary">LOC101889670</name>
</gene>
<keyword evidence="2" id="KW-1185">Reference proteome</keyword>
<feature type="compositionally biased region" description="Low complexity" evidence="1">
    <location>
        <begin position="131"/>
        <end position="140"/>
    </location>
</feature>